<dbReference type="PANTHER" id="PTHR42733:SF2">
    <property type="entry name" value="DJ-1_THIJ_PFPI FAMILY PROTEIN"/>
    <property type="match status" value="1"/>
</dbReference>
<name>A0ABX5XHC1_9BACT</name>
<evidence type="ECO:0000313" key="4">
    <source>
        <dbReference type="Proteomes" id="UP000318081"/>
    </source>
</evidence>
<dbReference type="InterPro" id="IPR002818">
    <property type="entry name" value="DJ-1/PfpI"/>
</dbReference>
<keyword evidence="3" id="KW-0326">Glycosidase</keyword>
<dbReference type="GO" id="GO:0008233">
    <property type="term" value="F:peptidase activity"/>
    <property type="evidence" value="ECO:0007669"/>
    <property type="project" value="UniProtKB-KW"/>
</dbReference>
<dbReference type="InterPro" id="IPR006286">
    <property type="entry name" value="C56_PfpI-like"/>
</dbReference>
<dbReference type="Gene3D" id="3.40.50.880">
    <property type="match status" value="1"/>
</dbReference>
<dbReference type="CDD" id="cd03169">
    <property type="entry name" value="GATase1_PfpI_1"/>
    <property type="match status" value="1"/>
</dbReference>
<dbReference type="InterPro" id="IPR029062">
    <property type="entry name" value="Class_I_gatase-like"/>
</dbReference>
<evidence type="ECO:0000313" key="3">
    <source>
        <dbReference type="EMBL" id="QDV81152.1"/>
    </source>
</evidence>
<sequence>MPFGQKATCVDTNAQRKGGFSAADGQIASPSAQAYRARHLLIESPWNDLDERSRFRPQPLLPTDPTMSQPKVLIIIGDATETLDTMYPYYRLIEAGFQPVVAAPEKRLYQMVMHEIKPGWTITKEWEGYTLQADVAFSEIDPDDYLGILFSGGRAPEYIRYDEDLVRVTKHFFEHNKPIASVCHGVEIPAYADCVRGRRMATVGKCKFDLEVCGGTFVDEPCVIDGNLVSGRTFHDNGHYIGPWIELLEKARQPVDV</sequence>
<dbReference type="GO" id="GO:0016798">
    <property type="term" value="F:hydrolase activity, acting on glycosyl bonds"/>
    <property type="evidence" value="ECO:0007669"/>
    <property type="project" value="UniProtKB-KW"/>
</dbReference>
<reference evidence="3 4" key="1">
    <citation type="submission" date="2019-02" db="EMBL/GenBank/DDBJ databases">
        <title>Deep-cultivation of Planctomycetes and their phenomic and genomic characterization uncovers novel biology.</title>
        <authorList>
            <person name="Wiegand S."/>
            <person name="Jogler M."/>
            <person name="Boedeker C."/>
            <person name="Pinto D."/>
            <person name="Vollmers J."/>
            <person name="Rivas-Marin E."/>
            <person name="Kohn T."/>
            <person name="Peeters S.H."/>
            <person name="Heuer A."/>
            <person name="Rast P."/>
            <person name="Oberbeckmann S."/>
            <person name="Bunk B."/>
            <person name="Jeske O."/>
            <person name="Meyerdierks A."/>
            <person name="Storesund J.E."/>
            <person name="Kallscheuer N."/>
            <person name="Luecker S."/>
            <person name="Lage O.M."/>
            <person name="Pohl T."/>
            <person name="Merkel B.J."/>
            <person name="Hornburger P."/>
            <person name="Mueller R.-W."/>
            <person name="Bruemmer F."/>
            <person name="Labrenz M."/>
            <person name="Spormann A.M."/>
            <person name="Op den Camp H."/>
            <person name="Overmann J."/>
            <person name="Amann R."/>
            <person name="Jetten M.S.M."/>
            <person name="Mascher T."/>
            <person name="Medema M.H."/>
            <person name="Devos D.P."/>
            <person name="Kaster A.-K."/>
            <person name="Ovreas L."/>
            <person name="Rohde M."/>
            <person name="Galperin M.Y."/>
            <person name="Jogler C."/>
        </authorList>
    </citation>
    <scope>NUCLEOTIDE SEQUENCE [LARGE SCALE GENOMIC DNA]</scope>
    <source>
        <strain evidence="3 4">TBK1r</strain>
    </source>
</reference>
<comment type="similarity">
    <text evidence="1">Belongs to the peptidase C56 family.</text>
</comment>
<dbReference type="EMBL" id="CP036432">
    <property type="protein sequence ID" value="QDV81152.1"/>
    <property type="molecule type" value="Genomic_DNA"/>
</dbReference>
<gene>
    <name evidence="3" type="primary">yraA_1</name>
    <name evidence="3" type="ORF">TBK1r_00670</name>
</gene>
<evidence type="ECO:0000259" key="2">
    <source>
        <dbReference type="Pfam" id="PF01965"/>
    </source>
</evidence>
<dbReference type="Proteomes" id="UP000318081">
    <property type="component" value="Chromosome"/>
</dbReference>
<dbReference type="Pfam" id="PF01965">
    <property type="entry name" value="DJ-1_PfpI"/>
    <property type="match status" value="1"/>
</dbReference>
<keyword evidence="4" id="KW-1185">Reference proteome</keyword>
<dbReference type="EC" id="3.2.-.-" evidence="3"/>
<dbReference type="SUPFAM" id="SSF52317">
    <property type="entry name" value="Class I glutamine amidotransferase-like"/>
    <property type="match status" value="1"/>
</dbReference>
<accession>A0ABX5XHC1</accession>
<protein>
    <submittedName>
        <fullName evidence="3">Cysteine protease YraA</fullName>
        <ecNumber evidence="3">3.2.-.-</ecNumber>
    </submittedName>
</protein>
<feature type="domain" description="DJ-1/PfpI" evidence="2">
    <location>
        <begin position="71"/>
        <end position="236"/>
    </location>
</feature>
<evidence type="ECO:0000256" key="1">
    <source>
        <dbReference type="ARBA" id="ARBA00008542"/>
    </source>
</evidence>
<dbReference type="PROSITE" id="PS51276">
    <property type="entry name" value="PEPTIDASE_C56_PFPI"/>
    <property type="match status" value="1"/>
</dbReference>
<organism evidence="3 4">
    <name type="scientific">Stieleria magnilauensis</name>
    <dbReference type="NCBI Taxonomy" id="2527963"/>
    <lineage>
        <taxon>Bacteria</taxon>
        <taxon>Pseudomonadati</taxon>
        <taxon>Planctomycetota</taxon>
        <taxon>Planctomycetia</taxon>
        <taxon>Pirellulales</taxon>
        <taxon>Pirellulaceae</taxon>
        <taxon>Stieleria</taxon>
    </lineage>
</organism>
<keyword evidence="3" id="KW-0378">Hydrolase</keyword>
<dbReference type="GO" id="GO:0006508">
    <property type="term" value="P:proteolysis"/>
    <property type="evidence" value="ECO:0007669"/>
    <property type="project" value="UniProtKB-KW"/>
</dbReference>
<dbReference type="PANTHER" id="PTHR42733">
    <property type="entry name" value="DJ-1 PROTEIN"/>
    <property type="match status" value="1"/>
</dbReference>
<keyword evidence="3" id="KW-0645">Protease</keyword>
<proteinExistence type="inferred from homology"/>